<keyword evidence="3 6" id="KW-0812">Transmembrane</keyword>
<feature type="transmembrane region" description="Helical" evidence="6">
    <location>
        <begin position="294"/>
        <end position="322"/>
    </location>
</feature>
<feature type="transmembrane region" description="Helical" evidence="6">
    <location>
        <begin position="164"/>
        <end position="184"/>
    </location>
</feature>
<feature type="transmembrane region" description="Helical" evidence="6">
    <location>
        <begin position="56"/>
        <end position="77"/>
    </location>
</feature>
<keyword evidence="7" id="KW-1185">Reference proteome</keyword>
<protein>
    <submittedName>
        <fullName evidence="8">Uncharacterized protein LOC113794625</fullName>
    </submittedName>
</protein>
<feature type="transmembrane region" description="Helical" evidence="6">
    <location>
        <begin position="33"/>
        <end position="50"/>
    </location>
</feature>
<keyword evidence="5 6" id="KW-0472">Membrane</keyword>
<evidence type="ECO:0000256" key="4">
    <source>
        <dbReference type="ARBA" id="ARBA00022989"/>
    </source>
</evidence>
<dbReference type="Proteomes" id="UP000515146">
    <property type="component" value="Unplaced"/>
</dbReference>
<feature type="transmembrane region" description="Helical" evidence="6">
    <location>
        <begin position="713"/>
        <end position="746"/>
    </location>
</feature>
<dbReference type="PANTHER" id="PTHR21716">
    <property type="entry name" value="TRANSMEMBRANE PROTEIN"/>
    <property type="match status" value="1"/>
</dbReference>
<feature type="transmembrane region" description="Helical" evidence="6">
    <location>
        <begin position="532"/>
        <end position="551"/>
    </location>
</feature>
<dbReference type="RefSeq" id="XP_027200552.1">
    <property type="nucleotide sequence ID" value="XM_027344751.1"/>
</dbReference>
<feature type="transmembrane region" description="Helical" evidence="6">
    <location>
        <begin position="98"/>
        <end position="119"/>
    </location>
</feature>
<dbReference type="PANTHER" id="PTHR21716:SF4">
    <property type="entry name" value="TRANSMEMBRANE PROTEIN 245"/>
    <property type="match status" value="1"/>
</dbReference>
<evidence type="ECO:0000256" key="2">
    <source>
        <dbReference type="ARBA" id="ARBA00009773"/>
    </source>
</evidence>
<reference evidence="8" key="1">
    <citation type="submission" date="2025-08" db="UniProtKB">
        <authorList>
            <consortium name="RefSeq"/>
        </authorList>
    </citation>
    <scope>IDENTIFICATION</scope>
    <source>
        <strain evidence="8">Airmid</strain>
    </source>
</reference>
<proteinExistence type="inferred from homology"/>
<dbReference type="InParanoid" id="A0A6P6Y506"/>
<dbReference type="OrthoDB" id="5970161at2759"/>
<organism evidence="7 8">
    <name type="scientific">Dermatophagoides pteronyssinus</name>
    <name type="common">European house dust mite</name>
    <dbReference type="NCBI Taxonomy" id="6956"/>
    <lineage>
        <taxon>Eukaryota</taxon>
        <taxon>Metazoa</taxon>
        <taxon>Ecdysozoa</taxon>
        <taxon>Arthropoda</taxon>
        <taxon>Chelicerata</taxon>
        <taxon>Arachnida</taxon>
        <taxon>Acari</taxon>
        <taxon>Acariformes</taxon>
        <taxon>Sarcoptiformes</taxon>
        <taxon>Astigmata</taxon>
        <taxon>Psoroptidia</taxon>
        <taxon>Analgoidea</taxon>
        <taxon>Pyroglyphidae</taxon>
        <taxon>Dermatophagoidinae</taxon>
        <taxon>Dermatophagoides</taxon>
    </lineage>
</organism>
<dbReference type="AlphaFoldDB" id="A0A6P6Y506"/>
<comment type="similarity">
    <text evidence="2">Belongs to the autoinducer-2 exporter (AI-2E) (TC 2.A.86) family.</text>
</comment>
<evidence type="ECO:0000313" key="8">
    <source>
        <dbReference type="RefSeq" id="XP_027200552.1"/>
    </source>
</evidence>
<evidence type="ECO:0000256" key="5">
    <source>
        <dbReference type="ARBA" id="ARBA00023136"/>
    </source>
</evidence>
<sequence>MDSTPSSSSFVKKRLSDMVYTWITYRQKGVQTLIIQSLSILLSVTILFLLSQVYLIFLPCLKALLWALLCGSALYPFKIRLANLLREWLDQLDRTNRSLCFGCLMLPMQLTIMLYNRFIDLMSNNLVLFIVFHFRYQIVIQIRRLFYRLLPMILSMPMAKDGHFAAIIVAIIVITIHAVIAMCTAPEHRSLLRSMPTVLLMTFIYLLYYHLGIFGQLTLLFIVCMFVIGLITTGYNLFHGSSELQFDSLIELFRDNIRTKIENYATWIRHKYLLSTDHIDGSHLNLGQLFIRQLFMISAFVVAEHMNVSSLVLIIVLVHLILQRMFALLVSDQMSARIERWFESVTDGIANKFRHDVFFRMLAHFFTQGDRLIKVGLGNSLDLLTSIGLFMIVGSMVTFSAVFVSIKIYGECYQTIYLLQNELKNIEFIQEIIKQISEPHYIDNLINDRLNLQDDEKIFINKMLAEIRHNILPWLNPNNSSSSTGTIEHESISAVESLGWLSLNQWPKLWRLVDYKNFGDLIELVRTQASSYLPMVKSIISVSYAFIFVILDSSTMLMSFVFNFIIFLLALFYLLSSSQNKYKPIELIDHMVASLFISNQEENRFSHYVEQVVNSIFAATIKISAFYGVYTWLLHSLFALRICYIPSAIAAILAAVPLLNAYWASLPACIYLYFFEGNLALVKSLSMFGLAMLPSFMVDSSIYSDIGKGGHPYLTGLAITCGVLYYGVEGALFGPLWLCLLVIIVNMCTEMDGRNMLSPS</sequence>
<accession>A0A6P6Y506</accession>
<keyword evidence="4 6" id="KW-1133">Transmembrane helix</keyword>
<dbReference type="InterPro" id="IPR002549">
    <property type="entry name" value="AI-2E-like"/>
</dbReference>
<dbReference type="GO" id="GO:0016020">
    <property type="term" value="C:membrane"/>
    <property type="evidence" value="ECO:0007669"/>
    <property type="project" value="UniProtKB-SubCell"/>
</dbReference>
<dbReference type="FunCoup" id="A0A6P6Y506">
    <property type="interactions" value="1002"/>
</dbReference>
<evidence type="ECO:0000256" key="6">
    <source>
        <dbReference type="SAM" id="Phobius"/>
    </source>
</evidence>
<evidence type="ECO:0000256" key="3">
    <source>
        <dbReference type="ARBA" id="ARBA00022692"/>
    </source>
</evidence>
<feature type="transmembrane region" description="Helical" evidence="6">
    <location>
        <begin position="383"/>
        <end position="406"/>
    </location>
</feature>
<feature type="transmembrane region" description="Helical" evidence="6">
    <location>
        <begin position="639"/>
        <end position="663"/>
    </location>
</feature>
<feature type="transmembrane region" description="Helical" evidence="6">
    <location>
        <begin position="191"/>
        <end position="211"/>
    </location>
</feature>
<evidence type="ECO:0000256" key="1">
    <source>
        <dbReference type="ARBA" id="ARBA00004141"/>
    </source>
</evidence>
<name>A0A6P6Y506_DERPT</name>
<feature type="transmembrane region" description="Helical" evidence="6">
    <location>
        <begin position="670"/>
        <end position="693"/>
    </location>
</feature>
<feature type="transmembrane region" description="Helical" evidence="6">
    <location>
        <begin position="612"/>
        <end position="633"/>
    </location>
</feature>
<gene>
    <name evidence="8" type="primary">LOC113794625</name>
</gene>
<evidence type="ECO:0000313" key="7">
    <source>
        <dbReference type="Proteomes" id="UP000515146"/>
    </source>
</evidence>
<comment type="subcellular location">
    <subcellularLocation>
        <location evidence="1">Membrane</location>
        <topology evidence="1">Multi-pass membrane protein</topology>
    </subcellularLocation>
</comment>
<feature type="transmembrane region" description="Helical" evidence="6">
    <location>
        <begin position="557"/>
        <end position="575"/>
    </location>
</feature>
<dbReference type="OMA" id="CVHFFWK"/>
<dbReference type="KEGG" id="dpte:113794625"/>
<feature type="transmembrane region" description="Helical" evidence="6">
    <location>
        <begin position="217"/>
        <end position="238"/>
    </location>
</feature>